<dbReference type="GO" id="GO:0005886">
    <property type="term" value="C:plasma membrane"/>
    <property type="evidence" value="ECO:0007669"/>
    <property type="project" value="UniProtKB-SubCell"/>
</dbReference>
<evidence type="ECO:0000259" key="8">
    <source>
        <dbReference type="Pfam" id="PF00924"/>
    </source>
</evidence>
<evidence type="ECO:0000256" key="4">
    <source>
        <dbReference type="ARBA" id="ARBA00022692"/>
    </source>
</evidence>
<dbReference type="InterPro" id="IPR011014">
    <property type="entry name" value="MscS_channel_TM-2"/>
</dbReference>
<evidence type="ECO:0000256" key="3">
    <source>
        <dbReference type="ARBA" id="ARBA00022475"/>
    </source>
</evidence>
<dbReference type="AlphaFoldDB" id="A0A099T2J7"/>
<reference evidence="10 11" key="1">
    <citation type="submission" date="2014-09" db="EMBL/GenBank/DDBJ databases">
        <title>Draft genome sequence of an obligately methylotrophic methanogen, Methanococcoides methylutens, isolated from marine sediment.</title>
        <authorList>
            <person name="Guan Y."/>
            <person name="Ngugi D.K."/>
            <person name="Blom J."/>
            <person name="Ali S."/>
            <person name="Ferry J.G."/>
            <person name="Stingl U."/>
        </authorList>
    </citation>
    <scope>NUCLEOTIDE SEQUENCE [LARGE SCALE GENOMIC DNA]</scope>
    <source>
        <strain evidence="10 11">DSM 2657</strain>
    </source>
</reference>
<feature type="transmembrane region" description="Helical" evidence="7">
    <location>
        <begin position="53"/>
        <end position="72"/>
    </location>
</feature>
<keyword evidence="4 7" id="KW-0812">Transmembrane</keyword>
<comment type="similarity">
    <text evidence="2">Belongs to the MscS (TC 1.A.23) family.</text>
</comment>
<keyword evidence="11" id="KW-1185">Reference proteome</keyword>
<dbReference type="Pfam" id="PF05552">
    <property type="entry name" value="MS_channel_1st_1"/>
    <property type="match status" value="1"/>
</dbReference>
<dbReference type="PANTHER" id="PTHR30221">
    <property type="entry name" value="SMALL-CONDUCTANCE MECHANOSENSITIVE CHANNEL"/>
    <property type="match status" value="1"/>
</dbReference>
<evidence type="ECO:0000313" key="11">
    <source>
        <dbReference type="Proteomes" id="UP000029859"/>
    </source>
</evidence>
<feature type="transmembrane region" description="Helical" evidence="7">
    <location>
        <begin position="78"/>
        <end position="97"/>
    </location>
</feature>
<dbReference type="Gene3D" id="1.10.287.1260">
    <property type="match status" value="1"/>
</dbReference>
<dbReference type="SUPFAM" id="SSF50182">
    <property type="entry name" value="Sm-like ribonucleoproteins"/>
    <property type="match status" value="1"/>
</dbReference>
<evidence type="ECO:0000256" key="5">
    <source>
        <dbReference type="ARBA" id="ARBA00022989"/>
    </source>
</evidence>
<feature type="domain" description="Mechanosensitive ion channel MscS" evidence="8">
    <location>
        <begin position="99"/>
        <end position="166"/>
    </location>
</feature>
<dbReference type="OrthoDB" id="31543at2157"/>
<dbReference type="Pfam" id="PF00924">
    <property type="entry name" value="MS_channel_2nd"/>
    <property type="match status" value="1"/>
</dbReference>
<dbReference type="InterPro" id="IPR023408">
    <property type="entry name" value="MscS_beta-dom_sf"/>
</dbReference>
<accession>A0A099T2J7</accession>
<dbReference type="PANTHER" id="PTHR30221:SF19">
    <property type="entry name" value="SMALL-CONDUCTANCE MECHANOSENSITIVE CHANNEL"/>
    <property type="match status" value="1"/>
</dbReference>
<name>A0A099T2J7_METMT</name>
<evidence type="ECO:0000256" key="6">
    <source>
        <dbReference type="ARBA" id="ARBA00023136"/>
    </source>
</evidence>
<evidence type="ECO:0000256" key="1">
    <source>
        <dbReference type="ARBA" id="ARBA00004651"/>
    </source>
</evidence>
<keyword evidence="3" id="KW-1003">Cell membrane</keyword>
<dbReference type="InterPro" id="IPR049278">
    <property type="entry name" value="MS_channel_C"/>
</dbReference>
<evidence type="ECO:0000256" key="7">
    <source>
        <dbReference type="SAM" id="Phobius"/>
    </source>
</evidence>
<dbReference type="InterPro" id="IPR010920">
    <property type="entry name" value="LSM_dom_sf"/>
</dbReference>
<evidence type="ECO:0000313" key="10">
    <source>
        <dbReference type="EMBL" id="KGK99342.1"/>
    </source>
</evidence>
<dbReference type="GO" id="GO:0008381">
    <property type="term" value="F:mechanosensitive monoatomic ion channel activity"/>
    <property type="evidence" value="ECO:0007669"/>
    <property type="project" value="InterPro"/>
</dbReference>
<evidence type="ECO:0000256" key="2">
    <source>
        <dbReference type="ARBA" id="ARBA00008017"/>
    </source>
</evidence>
<gene>
    <name evidence="10" type="ORF">LI82_04865</name>
</gene>
<proteinExistence type="inferred from homology"/>
<dbReference type="InterPro" id="IPR045275">
    <property type="entry name" value="MscS_archaea/bacteria_type"/>
</dbReference>
<evidence type="ECO:0000259" key="9">
    <source>
        <dbReference type="Pfam" id="PF21082"/>
    </source>
</evidence>
<comment type="caution">
    <text evidence="10">The sequence shown here is derived from an EMBL/GenBank/DDBJ whole genome shotgun (WGS) entry which is preliminary data.</text>
</comment>
<dbReference type="Proteomes" id="UP000029859">
    <property type="component" value="Unassembled WGS sequence"/>
</dbReference>
<dbReference type="Gene3D" id="2.30.30.60">
    <property type="match status" value="1"/>
</dbReference>
<dbReference type="Pfam" id="PF21082">
    <property type="entry name" value="MS_channel_3rd"/>
    <property type="match status" value="1"/>
</dbReference>
<dbReference type="Gene3D" id="3.30.70.100">
    <property type="match status" value="1"/>
</dbReference>
<organism evidence="10 11">
    <name type="scientific">Methanococcoides methylutens</name>
    <dbReference type="NCBI Taxonomy" id="2226"/>
    <lineage>
        <taxon>Archaea</taxon>
        <taxon>Methanobacteriati</taxon>
        <taxon>Methanobacteriota</taxon>
        <taxon>Stenosarchaea group</taxon>
        <taxon>Methanomicrobia</taxon>
        <taxon>Methanosarcinales</taxon>
        <taxon>Methanosarcinaceae</taxon>
        <taxon>Methanococcoides</taxon>
    </lineage>
</organism>
<dbReference type="InterPro" id="IPR011066">
    <property type="entry name" value="MscS_channel_C_sf"/>
</dbReference>
<sequence>MLSQNIPYTDLTFFDLLAALIVLVAGIVLAKILTGMFKNGLKKTELPELVAEFLSRFVLALMYVAVILATVSTLGPDISSVVVGLSAVIGLVLGFGLQDTLTNIAAGVWLATLRPFDKGEYVSVTGYSGSVNAVGFMATELLTPDNKIITIPNKVIWGSAIENATRMPTRRVDVNVGISYDTKLDQAIQVAMDLMKGNSMVLADPAPAVVTTELADSSVNLQLRAWANTSDYWGVKGDLTNGILKAYKEAGIEIPFPQMDVHLDKE</sequence>
<dbReference type="SUPFAM" id="SSF82861">
    <property type="entry name" value="Mechanosensitive channel protein MscS (YggB), transmembrane region"/>
    <property type="match status" value="1"/>
</dbReference>
<protein>
    <submittedName>
        <fullName evidence="10">Mechanosensitive ion channel protein MscS</fullName>
    </submittedName>
</protein>
<feature type="domain" description="Mechanosensitive ion channel MscS C-terminal" evidence="9">
    <location>
        <begin position="172"/>
        <end position="254"/>
    </location>
</feature>
<dbReference type="SUPFAM" id="SSF82689">
    <property type="entry name" value="Mechanosensitive channel protein MscS (YggB), C-terminal domain"/>
    <property type="match status" value="1"/>
</dbReference>
<comment type="subcellular location">
    <subcellularLocation>
        <location evidence="1">Cell membrane</location>
        <topology evidence="1">Multi-pass membrane protein</topology>
    </subcellularLocation>
</comment>
<dbReference type="InterPro" id="IPR006685">
    <property type="entry name" value="MscS_channel_2nd"/>
</dbReference>
<dbReference type="RefSeq" id="WP_048193744.1">
    <property type="nucleotide sequence ID" value="NZ_CAAGSM010000006.1"/>
</dbReference>
<feature type="transmembrane region" description="Helical" evidence="7">
    <location>
        <begin position="12"/>
        <end position="33"/>
    </location>
</feature>
<keyword evidence="6 7" id="KW-0472">Membrane</keyword>
<dbReference type="InterPro" id="IPR008910">
    <property type="entry name" value="MSC_TM_helix"/>
</dbReference>
<dbReference type="EMBL" id="JRHO01000009">
    <property type="protein sequence ID" value="KGK99342.1"/>
    <property type="molecule type" value="Genomic_DNA"/>
</dbReference>
<keyword evidence="5 7" id="KW-1133">Transmembrane helix</keyword>